<evidence type="ECO:0000256" key="7">
    <source>
        <dbReference type="SAM" id="MobiDB-lite"/>
    </source>
</evidence>
<dbReference type="EC" id="3.1.3.48" evidence="2"/>
<comment type="similarity">
    <text evidence="1">Belongs to the protein-tyrosine phosphatase family. Non-receptor class CDC14 subfamily.</text>
</comment>
<dbReference type="InterPro" id="IPR000340">
    <property type="entry name" value="Dual-sp_phosphatase_cat-dom"/>
</dbReference>
<dbReference type="InterPro" id="IPR000387">
    <property type="entry name" value="Tyr_Pase_dom"/>
</dbReference>
<dbReference type="CDD" id="cd14499">
    <property type="entry name" value="CDC14_C"/>
    <property type="match status" value="1"/>
</dbReference>
<evidence type="ECO:0000313" key="11">
    <source>
        <dbReference type="Proteomes" id="UP000002630"/>
    </source>
</evidence>
<evidence type="ECO:0000256" key="5">
    <source>
        <dbReference type="ARBA" id="ARBA00022912"/>
    </source>
</evidence>
<name>D7FTS1_ECTSI</name>
<dbReference type="SUPFAM" id="SSF52799">
    <property type="entry name" value="(Phosphotyrosine protein) phosphatases II"/>
    <property type="match status" value="2"/>
</dbReference>
<organism evidence="10 11">
    <name type="scientific">Ectocarpus siliculosus</name>
    <name type="common">Brown alga</name>
    <name type="synonym">Conferva siliculosa</name>
    <dbReference type="NCBI Taxonomy" id="2880"/>
    <lineage>
        <taxon>Eukaryota</taxon>
        <taxon>Sar</taxon>
        <taxon>Stramenopiles</taxon>
        <taxon>Ochrophyta</taxon>
        <taxon>PX clade</taxon>
        <taxon>Phaeophyceae</taxon>
        <taxon>Ectocarpales</taxon>
        <taxon>Ectocarpaceae</taxon>
        <taxon>Ectocarpus</taxon>
    </lineage>
</organism>
<dbReference type="PROSITE" id="PS50056">
    <property type="entry name" value="TYR_PHOSPHATASE_2"/>
    <property type="match status" value="1"/>
</dbReference>
<dbReference type="InterPro" id="IPR016130">
    <property type="entry name" value="Tyr_Pase_AS"/>
</dbReference>
<evidence type="ECO:0000256" key="6">
    <source>
        <dbReference type="ARBA" id="ARBA00023306"/>
    </source>
</evidence>
<dbReference type="InterPro" id="IPR029021">
    <property type="entry name" value="Prot-tyrosine_phosphatase-like"/>
</dbReference>
<dbReference type="InterPro" id="IPR020422">
    <property type="entry name" value="TYR_PHOSPHATASE_DUAL_dom"/>
</dbReference>
<proteinExistence type="inferred from homology"/>
<dbReference type="CDD" id="cd17657">
    <property type="entry name" value="CDC14_N"/>
    <property type="match status" value="1"/>
</dbReference>
<dbReference type="EMBL" id="FN649742">
    <property type="protein sequence ID" value="CBJ31448.1"/>
    <property type="molecule type" value="Genomic_DNA"/>
</dbReference>
<feature type="region of interest" description="Disordered" evidence="7">
    <location>
        <begin position="386"/>
        <end position="582"/>
    </location>
</feature>
<feature type="region of interest" description="Disordered" evidence="7">
    <location>
        <begin position="626"/>
        <end position="762"/>
    </location>
</feature>
<dbReference type="eggNOG" id="KOG1720">
    <property type="taxonomic scope" value="Eukaryota"/>
</dbReference>
<dbReference type="GO" id="GO:0051301">
    <property type="term" value="P:cell division"/>
    <property type="evidence" value="ECO:0007669"/>
    <property type="project" value="UniProtKB-KW"/>
</dbReference>
<dbReference type="InterPro" id="IPR029260">
    <property type="entry name" value="DSPn"/>
</dbReference>
<evidence type="ECO:0000256" key="1">
    <source>
        <dbReference type="ARBA" id="ARBA00007315"/>
    </source>
</evidence>
<dbReference type="Proteomes" id="UP000002630">
    <property type="component" value="Linkage Group LG17"/>
</dbReference>
<dbReference type="PROSITE" id="PS00383">
    <property type="entry name" value="TYR_PHOSPHATASE_1"/>
    <property type="match status" value="1"/>
</dbReference>
<dbReference type="InterPro" id="IPR050561">
    <property type="entry name" value="PTP"/>
</dbReference>
<dbReference type="SMART" id="SM00195">
    <property type="entry name" value="DSPc"/>
    <property type="match status" value="1"/>
</dbReference>
<feature type="compositionally biased region" description="Low complexity" evidence="7">
    <location>
        <begin position="626"/>
        <end position="641"/>
    </location>
</feature>
<dbReference type="OrthoDB" id="5632at2759"/>
<reference evidence="10 11" key="1">
    <citation type="journal article" date="2010" name="Nature">
        <title>The Ectocarpus genome and the independent evolution of multicellularity in brown algae.</title>
        <authorList>
            <person name="Cock J.M."/>
            <person name="Sterck L."/>
            <person name="Rouze P."/>
            <person name="Scornet D."/>
            <person name="Allen A.E."/>
            <person name="Amoutzias G."/>
            <person name="Anthouard V."/>
            <person name="Artiguenave F."/>
            <person name="Aury J.M."/>
            <person name="Badger J.H."/>
            <person name="Beszteri B."/>
            <person name="Billiau K."/>
            <person name="Bonnet E."/>
            <person name="Bothwell J.H."/>
            <person name="Bowler C."/>
            <person name="Boyen C."/>
            <person name="Brownlee C."/>
            <person name="Carrano C.J."/>
            <person name="Charrier B."/>
            <person name="Cho G.Y."/>
            <person name="Coelho S.M."/>
            <person name="Collen J."/>
            <person name="Corre E."/>
            <person name="Da Silva C."/>
            <person name="Delage L."/>
            <person name="Delaroque N."/>
            <person name="Dittami S.M."/>
            <person name="Doulbeau S."/>
            <person name="Elias M."/>
            <person name="Farnham G."/>
            <person name="Gachon C.M."/>
            <person name="Gschloessl B."/>
            <person name="Heesch S."/>
            <person name="Jabbari K."/>
            <person name="Jubin C."/>
            <person name="Kawai H."/>
            <person name="Kimura K."/>
            <person name="Kloareg B."/>
            <person name="Kupper F.C."/>
            <person name="Lang D."/>
            <person name="Le Bail A."/>
            <person name="Leblanc C."/>
            <person name="Lerouge P."/>
            <person name="Lohr M."/>
            <person name="Lopez P.J."/>
            <person name="Martens C."/>
            <person name="Maumus F."/>
            <person name="Michel G."/>
            <person name="Miranda-Saavedra D."/>
            <person name="Morales J."/>
            <person name="Moreau H."/>
            <person name="Motomura T."/>
            <person name="Nagasato C."/>
            <person name="Napoli C.A."/>
            <person name="Nelson D.R."/>
            <person name="Nyvall-Collen P."/>
            <person name="Peters A.F."/>
            <person name="Pommier C."/>
            <person name="Potin P."/>
            <person name="Poulain J."/>
            <person name="Quesneville H."/>
            <person name="Read B."/>
            <person name="Rensing S.A."/>
            <person name="Ritter A."/>
            <person name="Rousvoal S."/>
            <person name="Samanta M."/>
            <person name="Samson G."/>
            <person name="Schroeder D.C."/>
            <person name="Segurens B."/>
            <person name="Strittmatter M."/>
            <person name="Tonon T."/>
            <person name="Tregear J.W."/>
            <person name="Valentin K."/>
            <person name="von Dassow P."/>
            <person name="Yamagishi T."/>
            <person name="Van de Peer Y."/>
            <person name="Wincker P."/>
        </authorList>
    </citation>
    <scope>NUCLEOTIDE SEQUENCE [LARGE SCALE GENOMIC DNA]</scope>
    <source>
        <strain evidence="11">Ec32 / CCAP1310/4</strain>
    </source>
</reference>
<evidence type="ECO:0000259" key="8">
    <source>
        <dbReference type="PROSITE" id="PS50054"/>
    </source>
</evidence>
<dbReference type="EMBL" id="FN648438">
    <property type="protein sequence ID" value="CBJ31448.1"/>
    <property type="molecule type" value="Genomic_DNA"/>
</dbReference>
<dbReference type="Pfam" id="PF00782">
    <property type="entry name" value="DSPc"/>
    <property type="match status" value="1"/>
</dbReference>
<keyword evidence="3" id="KW-0132">Cell division</keyword>
<feature type="domain" description="Tyrosine specific protein phosphatases" evidence="9">
    <location>
        <begin position="299"/>
        <end position="367"/>
    </location>
</feature>
<evidence type="ECO:0000256" key="3">
    <source>
        <dbReference type="ARBA" id="ARBA00022618"/>
    </source>
</evidence>
<evidence type="ECO:0000313" key="10">
    <source>
        <dbReference type="EMBL" id="CBJ31448.1"/>
    </source>
</evidence>
<dbReference type="AlphaFoldDB" id="D7FTS1"/>
<dbReference type="PROSITE" id="PS50054">
    <property type="entry name" value="TYR_PHOSPHATASE_DUAL"/>
    <property type="match status" value="1"/>
</dbReference>
<dbReference type="PANTHER" id="PTHR23339">
    <property type="entry name" value="TYROSINE SPECIFIC PROTEIN PHOSPHATASE AND DUAL SPECIFICITY PROTEIN PHOSPHATASE"/>
    <property type="match status" value="1"/>
</dbReference>
<sequence>MMPPDRHGPHIISSLTKDAIEVDRDSSLYFVCFPEGFKPPPLPPPRPMGGDDDFGGGAGAELFCGTDEYVYQHFFADFGPLHLGHVRAFCRKLGALERQQGQQHEKGGGERCEEKKKPVYVYSSDHPHRRSNAVVLVVAYAVLCLGKTVEDAYTPFLAVQPPLIPYRDASFGICTYHLEVLDCARALARAASLGHFDLGTFNADQYAFYDKIENGDLNWIIPGKFAAFSGPLATRREVEPGKWTLLAEDYIPIFRKLGITCVVRFNKKCYDRRRFTEGGIRHVDLFYVDGGNPSEEILQRFLKICETTKASDAAYGAIAVHCKAGLGRTGTNIALYMMKHYGYTAAESIALCRICRPGSIVGPQQQFLHDLEHRMKKEGDEFRLRRRSGGQDRGASAGAGGGVGSAGSHSGAAATGVSPPLSHPGSGHRAERRLPNRRHQRYSRGDSGASGVGQGGERPPTSVPTGRRPTTSPLLMRRHSTAYSGGRGGGRGRYATGPLGSGRRNVGGRWDAVEEGLEIRGGGGGGSGGDGGRGGVRSINGGNSRGRGRGRRAEGLQRPRRGSSPSARMHNGGGVSGGGGADVGDLMGSLRLDGVNGAAAGGGGDGGGSADRAAVVGASTARGKLAPLTAPSARPTTSASAVRNGRRLSAPALRPEELTRTGAASNAPVATTTSTYGGKPVAASGNGGASSSSSRSSVRAAAARRAVAPGKASLAWQHPVDRNSSIGRGERDGRHGNHALGGGSWEANDSPSLGVDSRETHR</sequence>
<keyword evidence="11" id="KW-1185">Reference proteome</keyword>
<feature type="compositionally biased region" description="Low complexity" evidence="7">
    <location>
        <begin position="681"/>
        <end position="713"/>
    </location>
</feature>
<accession>D7FTS1</accession>
<dbReference type="InParanoid" id="D7FTS1"/>
<feature type="compositionally biased region" description="Low complexity" evidence="7">
    <location>
        <begin position="406"/>
        <end position="416"/>
    </location>
</feature>
<evidence type="ECO:0000256" key="4">
    <source>
        <dbReference type="ARBA" id="ARBA00022801"/>
    </source>
</evidence>
<feature type="compositionally biased region" description="Polar residues" evidence="7">
    <location>
        <begin position="662"/>
        <end position="676"/>
    </location>
</feature>
<keyword evidence="5" id="KW-0904">Protein phosphatase</keyword>
<feature type="domain" description="Tyrosine-protein phosphatase" evidence="8">
    <location>
        <begin position="215"/>
        <end position="380"/>
    </location>
</feature>
<keyword evidence="4" id="KW-0378">Hydrolase</keyword>
<dbReference type="Gene3D" id="3.90.190.10">
    <property type="entry name" value="Protein tyrosine phosphatase superfamily"/>
    <property type="match status" value="2"/>
</dbReference>
<dbReference type="FunFam" id="3.90.190.10:FF:000006">
    <property type="entry name" value="Dual specificity protein phosphatase CDC14B"/>
    <property type="match status" value="1"/>
</dbReference>
<dbReference type="InterPro" id="IPR044506">
    <property type="entry name" value="CDC14_C"/>
</dbReference>
<evidence type="ECO:0000259" key="9">
    <source>
        <dbReference type="PROSITE" id="PS50056"/>
    </source>
</evidence>
<dbReference type="Pfam" id="PF14671">
    <property type="entry name" value="DSPn"/>
    <property type="match status" value="1"/>
</dbReference>
<dbReference type="STRING" id="2880.D7FTS1"/>
<keyword evidence="6" id="KW-0131">Cell cycle</keyword>
<dbReference type="GO" id="GO:0004725">
    <property type="term" value="F:protein tyrosine phosphatase activity"/>
    <property type="evidence" value="ECO:0007669"/>
    <property type="project" value="UniProtKB-EC"/>
</dbReference>
<feature type="compositionally biased region" description="Gly residues" evidence="7">
    <location>
        <begin position="519"/>
        <end position="535"/>
    </location>
</feature>
<feature type="compositionally biased region" description="Gly residues" evidence="7">
    <location>
        <begin position="571"/>
        <end position="582"/>
    </location>
</feature>
<protein>
    <recommendedName>
        <fullName evidence="2">protein-tyrosine-phosphatase</fullName>
        <ecNumber evidence="2">3.1.3.48</ecNumber>
    </recommendedName>
</protein>
<evidence type="ECO:0000256" key="2">
    <source>
        <dbReference type="ARBA" id="ARBA00013064"/>
    </source>
</evidence>
<gene>
    <name evidence="10" type="ORF">Esi_0256_0033</name>
</gene>